<dbReference type="PANTHER" id="PTHR30146">
    <property type="entry name" value="LACI-RELATED TRANSCRIPTIONAL REPRESSOR"/>
    <property type="match status" value="1"/>
</dbReference>
<dbReference type="Gene3D" id="1.10.260.40">
    <property type="entry name" value="lambda repressor-like DNA-binding domains"/>
    <property type="match status" value="1"/>
</dbReference>
<comment type="caution">
    <text evidence="5">The sequence shown here is derived from an EMBL/GenBank/DDBJ whole genome shotgun (WGS) entry which is preliminary data.</text>
</comment>
<evidence type="ECO:0000313" key="6">
    <source>
        <dbReference type="Proteomes" id="UP001519331"/>
    </source>
</evidence>
<dbReference type="CDD" id="cd06267">
    <property type="entry name" value="PBP1_LacI_sugar_binding-like"/>
    <property type="match status" value="1"/>
</dbReference>
<evidence type="ECO:0000256" key="2">
    <source>
        <dbReference type="ARBA" id="ARBA00023125"/>
    </source>
</evidence>
<proteinExistence type="predicted"/>
<dbReference type="EMBL" id="JAGINX010000001">
    <property type="protein sequence ID" value="MBP2317167.1"/>
    <property type="molecule type" value="Genomic_DNA"/>
</dbReference>
<dbReference type="GO" id="GO:0003677">
    <property type="term" value="F:DNA binding"/>
    <property type="evidence" value="ECO:0007669"/>
    <property type="project" value="UniProtKB-KW"/>
</dbReference>
<dbReference type="Pfam" id="PF00356">
    <property type="entry name" value="LacI"/>
    <property type="match status" value="1"/>
</dbReference>
<sequence length="339" mass="36639">MNPAQTSRPPTVHDVARAAGVSKSAVSLAVRNQKGLSEATRQHILSVAQELGYRSNVWARSLVQGRSGLVGVLLQDLGNSYHRDVTAGVEDAAAEQDLRLVIGHGRRDAAKLRTELDSLLALGVEGVVIVSSWLPPQALEEIARRVPLVVAGRLPELVSGVDSVANHDEIGARLAVEHLTELGHERIIHLTGSARPAAMHRQATFREVMREHVPGIEPRVEGPQRVDAAVRHVIFQLREEKAPPTAVFTQNDRVAADLVGACLDAGVSVPGQLSVVGYDNSSICRMLRPQLTSVDQPRQQMGRMALEMLSQRLAGRSEDLHERLSPQLVVRSSTGVPGT</sequence>
<evidence type="ECO:0000313" key="5">
    <source>
        <dbReference type="EMBL" id="MBP2317167.1"/>
    </source>
</evidence>
<reference evidence="5 6" key="1">
    <citation type="submission" date="2021-03" db="EMBL/GenBank/DDBJ databases">
        <title>Sequencing the genomes of 1000 actinobacteria strains.</title>
        <authorList>
            <person name="Klenk H.-P."/>
        </authorList>
    </citation>
    <scope>NUCLEOTIDE SEQUENCE [LARGE SCALE GENOMIC DNA]</scope>
    <source>
        <strain evidence="5 6">DSM 12544</strain>
    </source>
</reference>
<gene>
    <name evidence="5" type="ORF">JOF45_000186</name>
</gene>
<dbReference type="InterPro" id="IPR010982">
    <property type="entry name" value="Lambda_DNA-bd_dom_sf"/>
</dbReference>
<name>A0ABS4SY94_9MICC</name>
<dbReference type="InterPro" id="IPR028082">
    <property type="entry name" value="Peripla_BP_I"/>
</dbReference>
<evidence type="ECO:0000259" key="4">
    <source>
        <dbReference type="PROSITE" id="PS50932"/>
    </source>
</evidence>
<keyword evidence="1" id="KW-0805">Transcription regulation</keyword>
<dbReference type="PROSITE" id="PS00356">
    <property type="entry name" value="HTH_LACI_1"/>
    <property type="match status" value="1"/>
</dbReference>
<protein>
    <submittedName>
        <fullName evidence="5">DNA-binding LacI/PurR family transcriptional regulator</fullName>
    </submittedName>
</protein>
<keyword evidence="2 5" id="KW-0238">DNA-binding</keyword>
<accession>A0ABS4SY94</accession>
<dbReference type="PROSITE" id="PS50932">
    <property type="entry name" value="HTH_LACI_2"/>
    <property type="match status" value="1"/>
</dbReference>
<organism evidence="5 6">
    <name type="scientific">Nesterenkonia lacusekhoensis</name>
    <dbReference type="NCBI Taxonomy" id="150832"/>
    <lineage>
        <taxon>Bacteria</taxon>
        <taxon>Bacillati</taxon>
        <taxon>Actinomycetota</taxon>
        <taxon>Actinomycetes</taxon>
        <taxon>Micrococcales</taxon>
        <taxon>Micrococcaceae</taxon>
        <taxon>Nesterenkonia</taxon>
    </lineage>
</organism>
<keyword evidence="6" id="KW-1185">Reference proteome</keyword>
<dbReference type="Pfam" id="PF13377">
    <property type="entry name" value="Peripla_BP_3"/>
    <property type="match status" value="1"/>
</dbReference>
<feature type="domain" description="HTH lacI-type" evidence="4">
    <location>
        <begin position="10"/>
        <end position="64"/>
    </location>
</feature>
<dbReference type="Proteomes" id="UP001519331">
    <property type="component" value="Unassembled WGS sequence"/>
</dbReference>
<dbReference type="CDD" id="cd01392">
    <property type="entry name" value="HTH_LacI"/>
    <property type="match status" value="1"/>
</dbReference>
<evidence type="ECO:0000256" key="1">
    <source>
        <dbReference type="ARBA" id="ARBA00023015"/>
    </source>
</evidence>
<dbReference type="SUPFAM" id="SSF53822">
    <property type="entry name" value="Periplasmic binding protein-like I"/>
    <property type="match status" value="1"/>
</dbReference>
<dbReference type="InterPro" id="IPR046335">
    <property type="entry name" value="LacI/GalR-like_sensor"/>
</dbReference>
<keyword evidence="3" id="KW-0804">Transcription</keyword>
<evidence type="ECO:0000256" key="3">
    <source>
        <dbReference type="ARBA" id="ARBA00023163"/>
    </source>
</evidence>
<dbReference type="SUPFAM" id="SSF47413">
    <property type="entry name" value="lambda repressor-like DNA-binding domains"/>
    <property type="match status" value="1"/>
</dbReference>
<dbReference type="InterPro" id="IPR000843">
    <property type="entry name" value="HTH_LacI"/>
</dbReference>
<dbReference type="PANTHER" id="PTHR30146:SF155">
    <property type="entry name" value="ALANINE RACEMASE"/>
    <property type="match status" value="1"/>
</dbReference>
<dbReference type="Gene3D" id="3.40.50.2300">
    <property type="match status" value="2"/>
</dbReference>
<dbReference type="RefSeq" id="WP_210047378.1">
    <property type="nucleotide sequence ID" value="NZ_JAGINX010000001.1"/>
</dbReference>
<dbReference type="SMART" id="SM00354">
    <property type="entry name" value="HTH_LACI"/>
    <property type="match status" value="1"/>
</dbReference>